<dbReference type="Proteomes" id="UP000694865">
    <property type="component" value="Unplaced"/>
</dbReference>
<keyword evidence="3" id="KW-1185">Reference proteome</keyword>
<sequence length="417" mass="46899">MCTWNGMNTLAMVTVWAGFILGGVSMVIYYRCYHPNHLYLKQCGMVSSEDNTHGANQPRLLYPVDINVKVVDEVQLQNDVAYKEAVGKQTDTNIHNVMMPKGGRDYHGNQSELTSLQSFHLGLSVFTDDLVDHFDNAQLALFDDSVAVKESVSNLRTRSVTNSPLLLKDRLVRKTRSVANSPVLYTCKSDQSYDTSLEPLPNISLGSPPKSTDAEEVRKIYDAILGVCKSKPVSARKLFQSGESLDGSHTSVCKKGSPVPTYDHLARQDKRYYHLDYTAKWNSYRSDESANQSHFNLSSLSKPDVLPSTSHHQPLKMNQMQEVKASQNTTNQNHAVKLPIHQDKSANQNQVIKGSLYKPTNQNQVVKGVLYKPANQIHFVKGVQDKPDYYTQKTRISEKQADKKQRRNYSDKQTSVA</sequence>
<accession>A0ABM0M4W4</accession>
<organism evidence="3 4">
    <name type="scientific">Saccoglossus kowalevskii</name>
    <name type="common">Acorn worm</name>
    <dbReference type="NCBI Taxonomy" id="10224"/>
    <lineage>
        <taxon>Eukaryota</taxon>
        <taxon>Metazoa</taxon>
        <taxon>Hemichordata</taxon>
        <taxon>Enteropneusta</taxon>
        <taxon>Harrimaniidae</taxon>
        <taxon>Saccoglossus</taxon>
    </lineage>
</organism>
<keyword evidence="2" id="KW-0812">Transmembrane</keyword>
<evidence type="ECO:0000313" key="4">
    <source>
        <dbReference type="RefSeq" id="XP_006815055.1"/>
    </source>
</evidence>
<evidence type="ECO:0000256" key="2">
    <source>
        <dbReference type="SAM" id="Phobius"/>
    </source>
</evidence>
<dbReference type="GeneID" id="102800699"/>
<feature type="non-terminal residue" evidence="4">
    <location>
        <position position="417"/>
    </location>
</feature>
<keyword evidence="2" id="KW-0472">Membrane</keyword>
<dbReference type="RefSeq" id="XP_006815055.1">
    <property type="nucleotide sequence ID" value="XM_006814992.1"/>
</dbReference>
<proteinExistence type="predicted"/>
<name>A0ABM0M4W4_SACKO</name>
<keyword evidence="2" id="KW-1133">Transmembrane helix</keyword>
<feature type="transmembrane region" description="Helical" evidence="2">
    <location>
        <begin position="7"/>
        <end position="30"/>
    </location>
</feature>
<evidence type="ECO:0000256" key="1">
    <source>
        <dbReference type="SAM" id="MobiDB-lite"/>
    </source>
</evidence>
<feature type="region of interest" description="Disordered" evidence="1">
    <location>
        <begin position="382"/>
        <end position="417"/>
    </location>
</feature>
<evidence type="ECO:0000313" key="3">
    <source>
        <dbReference type="Proteomes" id="UP000694865"/>
    </source>
</evidence>
<reference evidence="4" key="1">
    <citation type="submission" date="2025-08" db="UniProtKB">
        <authorList>
            <consortium name="RefSeq"/>
        </authorList>
    </citation>
    <scope>IDENTIFICATION</scope>
    <source>
        <tissue evidence="4">Testes</tissue>
    </source>
</reference>
<protein>
    <submittedName>
        <fullName evidence="4">Uncharacterized protein LOC102800699</fullName>
    </submittedName>
</protein>
<gene>
    <name evidence="4" type="primary">LOC102800699</name>
</gene>